<comment type="subunit">
    <text evidence="6">Monomer.</text>
</comment>
<evidence type="ECO:0000256" key="4">
    <source>
        <dbReference type="ARBA" id="ARBA00022723"/>
    </source>
</evidence>
<keyword evidence="3 6" id="KW-0645">Protease</keyword>
<dbReference type="GO" id="GO:0005829">
    <property type="term" value="C:cytosol"/>
    <property type="evidence" value="ECO:0007669"/>
    <property type="project" value="TreeGrafter"/>
</dbReference>
<dbReference type="Pfam" id="PF00557">
    <property type="entry name" value="Peptidase_M24"/>
    <property type="match status" value="1"/>
</dbReference>
<comment type="catalytic activity">
    <reaction evidence="6 7">
        <text>Release of N-terminal amino acids, preferentially methionine, from peptides and arylamides.</text>
        <dbReference type="EC" id="3.4.11.18"/>
    </reaction>
</comment>
<dbReference type="InterPro" id="IPR036005">
    <property type="entry name" value="Creatinase/aminopeptidase-like"/>
</dbReference>
<comment type="cofactor">
    <cofactor evidence="6">
        <name>Co(2+)</name>
        <dbReference type="ChEBI" id="CHEBI:48828"/>
    </cofactor>
    <cofactor evidence="6">
        <name>Zn(2+)</name>
        <dbReference type="ChEBI" id="CHEBI:29105"/>
    </cofactor>
    <cofactor evidence="6">
        <name>Mn(2+)</name>
        <dbReference type="ChEBI" id="CHEBI:29035"/>
    </cofactor>
    <cofactor evidence="6">
        <name>Fe(2+)</name>
        <dbReference type="ChEBI" id="CHEBI:29033"/>
    </cofactor>
    <text evidence="6">Binds 2 divalent metal cations per subunit. Has a high-affinity and a low affinity metal-binding site. The true nature of the physiological cofactor is under debate. The enzyme is active with cobalt, zinc, manganese or divalent iron ions. Most likely, methionine aminopeptidases function as mononuclear Fe(2+)-metalloproteases under physiological conditions, and the catalytically relevant metal-binding site has been assigned to the histidine-containing high-affinity site.</text>
</comment>
<sequence length="250" mass="27049">MIKKPEEIKKIAAAGKILAVTAKKIIAEIRIGSSLKEIDERVKKLIIQSGGQPAFLGYHPYGAKKPYPNSICASINEVIVHGLPTNYKLKSGDLLKLDFGVIYDGYYADAAWTIGIGTISPIAQRLIATTRKALEIAIKECIPGKTLGDIGYAINSFVKKNKFKVLKGLTGHGIGKELHEDPTVFNDGRKGSGLKLRPGMVLAIEPMVSAGSDQIIQLPDDSYATADNSLSAHFEHTIVITDKEPIILTQ</sequence>
<evidence type="ECO:0000256" key="6">
    <source>
        <dbReference type="HAMAP-Rule" id="MF_01974"/>
    </source>
</evidence>
<dbReference type="SUPFAM" id="SSF55920">
    <property type="entry name" value="Creatinase/aminopeptidase"/>
    <property type="match status" value="1"/>
</dbReference>
<feature type="binding site" evidence="6">
    <location>
        <position position="235"/>
    </location>
    <ligand>
        <name>a divalent metal cation</name>
        <dbReference type="ChEBI" id="CHEBI:60240"/>
        <label>2</label>
        <note>catalytic</note>
    </ligand>
</feature>
<keyword evidence="4 6" id="KW-0479">Metal-binding</keyword>
<dbReference type="PANTHER" id="PTHR43330">
    <property type="entry name" value="METHIONINE AMINOPEPTIDASE"/>
    <property type="match status" value="1"/>
</dbReference>
<keyword evidence="5 6" id="KW-0378">Hydrolase</keyword>
<gene>
    <name evidence="6" type="primary">map</name>
    <name evidence="9" type="ORF">A3I24_01245</name>
</gene>
<evidence type="ECO:0000256" key="3">
    <source>
        <dbReference type="ARBA" id="ARBA00022670"/>
    </source>
</evidence>
<dbReference type="STRING" id="1798409.A3I24_01245"/>
<evidence type="ECO:0000256" key="5">
    <source>
        <dbReference type="ARBA" id="ARBA00022801"/>
    </source>
</evidence>
<dbReference type="InterPro" id="IPR001714">
    <property type="entry name" value="Pept_M24_MAP"/>
</dbReference>
<dbReference type="Gene3D" id="3.90.230.10">
    <property type="entry name" value="Creatinase/methionine aminopeptidase superfamily"/>
    <property type="match status" value="1"/>
</dbReference>
<feature type="binding site" evidence="6">
    <location>
        <position position="98"/>
    </location>
    <ligand>
        <name>a divalent metal cation</name>
        <dbReference type="ChEBI" id="CHEBI:60240"/>
        <label>1</label>
    </ligand>
</feature>
<dbReference type="InterPro" id="IPR000994">
    <property type="entry name" value="Pept_M24"/>
</dbReference>
<feature type="binding site" evidence="6">
    <location>
        <position position="205"/>
    </location>
    <ligand>
        <name>a divalent metal cation</name>
        <dbReference type="ChEBI" id="CHEBI:60240"/>
        <label>2</label>
        <note>catalytic</note>
    </ligand>
</feature>
<dbReference type="PRINTS" id="PR00599">
    <property type="entry name" value="MAPEPTIDASE"/>
</dbReference>
<evidence type="ECO:0000259" key="8">
    <source>
        <dbReference type="Pfam" id="PF00557"/>
    </source>
</evidence>
<dbReference type="NCBIfam" id="TIGR00500">
    <property type="entry name" value="met_pdase_I"/>
    <property type="match status" value="1"/>
</dbReference>
<proteinExistence type="inferred from homology"/>
<feature type="binding site" evidence="6">
    <location>
        <position position="179"/>
    </location>
    <ligand>
        <name>substrate</name>
    </ligand>
</feature>
<dbReference type="GO" id="GO:0046872">
    <property type="term" value="F:metal ion binding"/>
    <property type="evidence" value="ECO:0007669"/>
    <property type="project" value="UniProtKB-UniRule"/>
</dbReference>
<comment type="similarity">
    <text evidence="6">Belongs to the peptidase M24A family. Methionine aminopeptidase type 1 subfamily.</text>
</comment>
<evidence type="ECO:0000256" key="7">
    <source>
        <dbReference type="RuleBase" id="RU003653"/>
    </source>
</evidence>
<dbReference type="EC" id="3.4.11.18" evidence="6 7"/>
<organism evidence="9 10">
    <name type="scientific">Candidatus Harrisonbacteria bacterium RIFCSPLOWO2_02_FULL_41_13b</name>
    <dbReference type="NCBI Taxonomy" id="1798409"/>
    <lineage>
        <taxon>Bacteria</taxon>
        <taxon>Candidatus Harrisoniibacteriota</taxon>
    </lineage>
</organism>
<dbReference type="PANTHER" id="PTHR43330:SF27">
    <property type="entry name" value="METHIONINE AMINOPEPTIDASE"/>
    <property type="match status" value="1"/>
</dbReference>
<protein>
    <recommendedName>
        <fullName evidence="6 7">Methionine aminopeptidase</fullName>
        <shortName evidence="6">MAP</shortName>
        <shortName evidence="6">MetAP</shortName>
        <ecNumber evidence="6 7">3.4.11.18</ecNumber>
    </recommendedName>
    <alternativeName>
        <fullName evidence="6">Peptidase M</fullName>
    </alternativeName>
</protein>
<keyword evidence="2 6" id="KW-0031">Aminopeptidase</keyword>
<feature type="binding site" evidence="6">
    <location>
        <position position="235"/>
    </location>
    <ligand>
        <name>a divalent metal cation</name>
        <dbReference type="ChEBI" id="CHEBI:60240"/>
        <label>1</label>
    </ligand>
</feature>
<feature type="binding site" evidence="6">
    <location>
        <position position="109"/>
    </location>
    <ligand>
        <name>a divalent metal cation</name>
        <dbReference type="ChEBI" id="CHEBI:60240"/>
        <label>2</label>
        <note>catalytic</note>
    </ligand>
</feature>
<dbReference type="Proteomes" id="UP000177690">
    <property type="component" value="Unassembled WGS sequence"/>
</dbReference>
<evidence type="ECO:0000256" key="2">
    <source>
        <dbReference type="ARBA" id="ARBA00022438"/>
    </source>
</evidence>
<dbReference type="GO" id="GO:0006508">
    <property type="term" value="P:proteolysis"/>
    <property type="evidence" value="ECO:0007669"/>
    <property type="project" value="UniProtKB-KW"/>
</dbReference>
<feature type="binding site" evidence="6">
    <location>
        <position position="81"/>
    </location>
    <ligand>
        <name>substrate</name>
    </ligand>
</feature>
<dbReference type="AlphaFoldDB" id="A0A1G1ZUD9"/>
<evidence type="ECO:0000313" key="9">
    <source>
        <dbReference type="EMBL" id="OGY68065.1"/>
    </source>
</evidence>
<feature type="domain" description="Peptidase M24" evidence="8">
    <location>
        <begin position="10"/>
        <end position="242"/>
    </location>
</feature>
<comment type="caution">
    <text evidence="9">The sequence shown here is derived from an EMBL/GenBank/DDBJ whole genome shotgun (WGS) entry which is preliminary data.</text>
</comment>
<feature type="binding site" evidence="6">
    <location>
        <position position="109"/>
    </location>
    <ligand>
        <name>a divalent metal cation</name>
        <dbReference type="ChEBI" id="CHEBI:60240"/>
        <label>1</label>
    </ligand>
</feature>
<dbReference type="GO" id="GO:0004239">
    <property type="term" value="F:initiator methionyl aminopeptidase activity"/>
    <property type="evidence" value="ECO:0007669"/>
    <property type="project" value="UniProtKB-UniRule"/>
</dbReference>
<dbReference type="HAMAP" id="MF_01974">
    <property type="entry name" value="MetAP_1"/>
    <property type="match status" value="1"/>
</dbReference>
<feature type="binding site" evidence="6">
    <location>
        <position position="172"/>
    </location>
    <ligand>
        <name>a divalent metal cation</name>
        <dbReference type="ChEBI" id="CHEBI:60240"/>
        <label>2</label>
        <note>catalytic</note>
    </ligand>
</feature>
<evidence type="ECO:0000313" key="10">
    <source>
        <dbReference type="Proteomes" id="UP000177690"/>
    </source>
</evidence>
<comment type="function">
    <text evidence="1 6">Removes the N-terminal methionine from nascent proteins. The N-terminal methionine is often cleaved when the second residue in the primary sequence is small and uncharged (Met-Ala-, Cys, Gly, Pro, Ser, Thr, or Val). Requires deformylation of the N(alpha)-formylated initiator methionine before it can be hydrolyzed.</text>
</comment>
<reference evidence="9 10" key="1">
    <citation type="journal article" date="2016" name="Nat. Commun.">
        <title>Thousands of microbial genomes shed light on interconnected biogeochemical processes in an aquifer system.</title>
        <authorList>
            <person name="Anantharaman K."/>
            <person name="Brown C.T."/>
            <person name="Hug L.A."/>
            <person name="Sharon I."/>
            <person name="Castelle C.J."/>
            <person name="Probst A.J."/>
            <person name="Thomas B.C."/>
            <person name="Singh A."/>
            <person name="Wilkins M.J."/>
            <person name="Karaoz U."/>
            <person name="Brodie E.L."/>
            <person name="Williams K.H."/>
            <person name="Hubbard S.S."/>
            <person name="Banfield J.F."/>
        </authorList>
    </citation>
    <scope>NUCLEOTIDE SEQUENCE [LARGE SCALE GENOMIC DNA]</scope>
</reference>
<name>A0A1G1ZUD9_9BACT</name>
<dbReference type="InterPro" id="IPR002467">
    <property type="entry name" value="Pept_M24A_MAP1"/>
</dbReference>
<evidence type="ECO:0000256" key="1">
    <source>
        <dbReference type="ARBA" id="ARBA00002521"/>
    </source>
</evidence>
<dbReference type="EMBL" id="MHJL01000008">
    <property type="protein sequence ID" value="OGY68065.1"/>
    <property type="molecule type" value="Genomic_DNA"/>
</dbReference>
<dbReference type="CDD" id="cd01086">
    <property type="entry name" value="MetAP1"/>
    <property type="match status" value="1"/>
</dbReference>
<dbReference type="GO" id="GO:0070006">
    <property type="term" value="F:metalloaminopeptidase activity"/>
    <property type="evidence" value="ECO:0007669"/>
    <property type="project" value="UniProtKB-UniRule"/>
</dbReference>
<accession>A0A1G1ZUD9</accession>